<comment type="caution">
    <text evidence="1">The sequence shown here is derived from an EMBL/GenBank/DDBJ whole genome shotgun (WGS) entry which is preliminary data.</text>
</comment>
<dbReference type="AlphaFoldDB" id="A0A0D0EES3"/>
<evidence type="ECO:0000313" key="3">
    <source>
        <dbReference type="Proteomes" id="UP000032061"/>
    </source>
</evidence>
<reference evidence="2 4" key="2">
    <citation type="submission" date="2016-11" db="EMBL/GenBank/DDBJ databases">
        <title>Whole genomes of Flavobacteriaceae.</title>
        <authorList>
            <person name="Stine C."/>
            <person name="Li C."/>
            <person name="Tadesse D."/>
        </authorList>
    </citation>
    <scope>NUCLEOTIDE SEQUENCE [LARGE SCALE GENOMIC DNA]</scope>
    <source>
        <strain evidence="2 4">ATCC 51468</strain>
    </source>
</reference>
<dbReference type="RefSeq" id="WP_041517434.1">
    <property type="nucleotide sequence ID" value="NZ_JPRK01000008.1"/>
</dbReference>
<organism evidence="1 3">
    <name type="scientific">Flavobacterium hibernum</name>
    <dbReference type="NCBI Taxonomy" id="37752"/>
    <lineage>
        <taxon>Bacteria</taxon>
        <taxon>Pseudomonadati</taxon>
        <taxon>Bacteroidota</taxon>
        <taxon>Flavobacteriia</taxon>
        <taxon>Flavobacteriales</taxon>
        <taxon>Flavobacteriaceae</taxon>
        <taxon>Flavobacterium</taxon>
    </lineage>
</organism>
<accession>A0A0D0EES3</accession>
<evidence type="ECO:0000313" key="1">
    <source>
        <dbReference type="EMBL" id="KIO52854.1"/>
    </source>
</evidence>
<keyword evidence="4" id="KW-1185">Reference proteome</keyword>
<evidence type="ECO:0000313" key="4">
    <source>
        <dbReference type="Proteomes" id="UP000198302"/>
    </source>
</evidence>
<protein>
    <submittedName>
        <fullName evidence="1">Uncharacterized protein</fullName>
    </submittedName>
</protein>
<dbReference type="EMBL" id="JPRK01000008">
    <property type="protein sequence ID" value="KIO52854.1"/>
    <property type="molecule type" value="Genomic_DNA"/>
</dbReference>
<gene>
    <name evidence="2" type="ORF">B0A73_07350</name>
    <name evidence="1" type="ORF">IW18_09940</name>
</gene>
<sequence length="197" mass="23400">MKKIKYLFLIVLYCSCSVTKNNNAPINDYLESQKVGDQKIMIIQEKINNNTTIDIFKGKFYFEPLSNKYERNEGIKEPLFVKTKWEKMKSKYESKYITDFWIRNNNWTSKDFKIQNILFFERAKFPNPGEYEKFNFDDYYIVFSFSEPIYYAKKYAVFTVQKTNTTNMILGNTSILVLEKKDGKWVVVQGAVNGVYN</sequence>
<dbReference type="Proteomes" id="UP000032061">
    <property type="component" value="Unassembled WGS sequence"/>
</dbReference>
<dbReference type="Proteomes" id="UP000198302">
    <property type="component" value="Unassembled WGS sequence"/>
</dbReference>
<dbReference type="STRING" id="37752.IW18_09940"/>
<proteinExistence type="predicted"/>
<reference evidence="1 3" key="1">
    <citation type="submission" date="2015-01" db="EMBL/GenBank/DDBJ databases">
        <title>Genome of Flavobacterium hibernum DSM 12611.</title>
        <authorList>
            <person name="Stropko S.J."/>
            <person name="Pipes S.E."/>
            <person name="Newman J.D."/>
        </authorList>
    </citation>
    <scope>NUCLEOTIDE SEQUENCE [LARGE SCALE GENOMIC DNA]</scope>
    <source>
        <strain evidence="1 3">DSM 12611</strain>
    </source>
</reference>
<name>A0A0D0EES3_9FLAO</name>
<evidence type="ECO:0000313" key="2">
    <source>
        <dbReference type="EMBL" id="OXA88491.1"/>
    </source>
</evidence>
<dbReference type="OrthoDB" id="1363777at2"/>
<dbReference type="EMBL" id="MUGX01000010">
    <property type="protein sequence ID" value="OXA88491.1"/>
    <property type="molecule type" value="Genomic_DNA"/>
</dbReference>